<feature type="compositionally biased region" description="Acidic residues" evidence="3">
    <location>
        <begin position="1786"/>
        <end position="1795"/>
    </location>
</feature>
<dbReference type="SMART" id="SM00060">
    <property type="entry name" value="FN3"/>
    <property type="match status" value="11"/>
</dbReference>
<keyword evidence="2" id="KW-0677">Repeat</keyword>
<evidence type="ECO:0000256" key="1">
    <source>
        <dbReference type="ARBA" id="ARBA00004239"/>
    </source>
</evidence>
<protein>
    <recommendedName>
        <fullName evidence="9">Collagen alpha-1(XII) chain</fullName>
    </recommendedName>
</protein>
<dbReference type="CDD" id="cd00063">
    <property type="entry name" value="FN3"/>
    <property type="match status" value="8"/>
</dbReference>
<evidence type="ECO:0008006" key="9">
    <source>
        <dbReference type="Google" id="ProtNLM"/>
    </source>
</evidence>
<dbReference type="CDD" id="cd01450">
    <property type="entry name" value="vWFA_subfamily_ECM"/>
    <property type="match status" value="1"/>
</dbReference>
<dbReference type="SUPFAM" id="SSF53300">
    <property type="entry name" value="vWA-like"/>
    <property type="match status" value="3"/>
</dbReference>
<comment type="subcellular location">
    <subcellularLocation>
        <location evidence="1">Secreted</location>
        <location evidence="1">Extracellular space</location>
    </subcellularLocation>
</comment>
<dbReference type="PROSITE" id="PS50234">
    <property type="entry name" value="VWFA"/>
    <property type="match status" value="3"/>
</dbReference>
<feature type="region of interest" description="Disordered" evidence="3">
    <location>
        <begin position="1998"/>
        <end position="2026"/>
    </location>
</feature>
<feature type="compositionally biased region" description="Basic and acidic residues" evidence="3">
    <location>
        <begin position="1751"/>
        <end position="1761"/>
    </location>
</feature>
<feature type="compositionally biased region" description="Acidic residues" evidence="3">
    <location>
        <begin position="1762"/>
        <end position="1778"/>
    </location>
</feature>
<dbReference type="PANTHER" id="PTHR46708:SF2">
    <property type="entry name" value="FIBRONECTIN TYPE-III DOMAIN-CONTAINING PROTEIN"/>
    <property type="match status" value="1"/>
</dbReference>
<dbReference type="InterPro" id="IPR036465">
    <property type="entry name" value="vWFA_dom_sf"/>
</dbReference>
<dbReference type="PRINTS" id="PR00453">
    <property type="entry name" value="VWFADOMAIN"/>
</dbReference>
<evidence type="ECO:0000259" key="6">
    <source>
        <dbReference type="PROSITE" id="PS50853"/>
    </source>
</evidence>
<feature type="domain" description="Fibronectin type-III" evidence="6">
    <location>
        <begin position="762"/>
        <end position="855"/>
    </location>
</feature>
<feature type="compositionally biased region" description="Polar residues" evidence="3">
    <location>
        <begin position="1450"/>
        <end position="1460"/>
    </location>
</feature>
<dbReference type="PROSITE" id="PS50853">
    <property type="entry name" value="FN3"/>
    <property type="match status" value="6"/>
</dbReference>
<dbReference type="Pfam" id="PF00041">
    <property type="entry name" value="fn3"/>
    <property type="match status" value="5"/>
</dbReference>
<dbReference type="SUPFAM" id="SSF49265">
    <property type="entry name" value="Fibronectin type III"/>
    <property type="match status" value="8"/>
</dbReference>
<dbReference type="InterPro" id="IPR036116">
    <property type="entry name" value="FN3_sf"/>
</dbReference>
<evidence type="ECO:0000256" key="2">
    <source>
        <dbReference type="ARBA" id="ARBA00022737"/>
    </source>
</evidence>
<dbReference type="InterPro" id="IPR002035">
    <property type="entry name" value="VWF_A"/>
</dbReference>
<dbReference type="InterPro" id="IPR003961">
    <property type="entry name" value="FN3_dom"/>
</dbReference>
<evidence type="ECO:0000259" key="5">
    <source>
        <dbReference type="PROSITE" id="PS50234"/>
    </source>
</evidence>
<dbReference type="Gene3D" id="2.60.40.10">
    <property type="entry name" value="Immunoglobulins"/>
    <property type="match status" value="10"/>
</dbReference>
<keyword evidence="8" id="KW-1185">Reference proteome</keyword>
<evidence type="ECO:0000256" key="3">
    <source>
        <dbReference type="SAM" id="MobiDB-lite"/>
    </source>
</evidence>
<feature type="compositionally biased region" description="Polar residues" evidence="3">
    <location>
        <begin position="1397"/>
        <end position="1406"/>
    </location>
</feature>
<feature type="region of interest" description="Disordered" evidence="3">
    <location>
        <begin position="1281"/>
        <end position="1303"/>
    </location>
</feature>
<dbReference type="Pfam" id="PF00092">
    <property type="entry name" value="VWA"/>
    <property type="match status" value="3"/>
</dbReference>
<feature type="domain" description="Fibronectin type-III" evidence="6">
    <location>
        <begin position="389"/>
        <end position="480"/>
    </location>
</feature>
<gene>
    <name evidence="7" type="ORF">CVLEPA_LOCUS23941</name>
</gene>
<dbReference type="PANTHER" id="PTHR46708">
    <property type="entry name" value="TENASCIN"/>
    <property type="match status" value="1"/>
</dbReference>
<feature type="domain" description="Fibronectin type-III" evidence="6">
    <location>
        <begin position="83"/>
        <end position="179"/>
    </location>
</feature>
<dbReference type="Gene3D" id="3.40.50.410">
    <property type="entry name" value="von Willebrand factor, type A domain"/>
    <property type="match status" value="3"/>
</dbReference>
<dbReference type="InterPro" id="IPR013783">
    <property type="entry name" value="Ig-like_fold"/>
</dbReference>
<feature type="domain" description="Fibronectin type-III" evidence="6">
    <location>
        <begin position="1168"/>
        <end position="1255"/>
    </location>
</feature>
<dbReference type="InterPro" id="IPR050991">
    <property type="entry name" value="ECM_Regulatory_Proteins"/>
</dbReference>
<organism evidence="7 8">
    <name type="scientific">Clavelina lepadiformis</name>
    <name type="common">Light-bulb sea squirt</name>
    <name type="synonym">Ascidia lepadiformis</name>
    <dbReference type="NCBI Taxonomy" id="159417"/>
    <lineage>
        <taxon>Eukaryota</taxon>
        <taxon>Metazoa</taxon>
        <taxon>Chordata</taxon>
        <taxon>Tunicata</taxon>
        <taxon>Ascidiacea</taxon>
        <taxon>Aplousobranchia</taxon>
        <taxon>Clavelinidae</taxon>
        <taxon>Clavelina</taxon>
    </lineage>
</organism>
<sequence length="2129" mass="237484">MGSRIARVFFAFALLQVVAEGQRRQTNSRGMHVSDPLLGLASIRSRPSSRRPPPPYGYYPGITIGDVRRPIPTTFKDVYDVPAPASLYLSQFPRNNSVLVKWKAPSGRHFIDSYRIELCPVKPENIDVRKEMVFPSTQRSHVFSNLVGGAHYKISIESIRGRYKSAPLSYTFVQESLDVPFVPIPTKSSYVPELITSPIDLLYMIDGSWSVDESEFDQIKCLFQNLTHYFDVRYPRVRVAAIQLGSHRRSEFGLRRYHTKADVIMALKGLTRRGSRTFLGRSLRFARQRMITTSASGRENVPKIVIVLTDGKSADAVEDAAVKLRNVPNTAVIAVGMHTAQQAELHAVAGDSSGVLFADNTAQLCQLWPNLHQAILHKLTEMYSRPLPALTGLHLSVIAENAVTLRWRRPTQLVTSYLVQYKPVAAPEEDFRDLQSPTGLEEMMLQNLQTTSYLMRVMSVGPNSRSPPAEMTFDMACAGAKVDILVVADESWSVRAENFEKIREFLHSFSDGFLIGHQAARMGIILYSTRPRYVAPLATYSEKSQLHHRINTISYVGGRTNTGLGLGYALEYGFQYARVDALKLVVVVTDGKSDDDVTQNAQGLINNGAILLSVGVGSKIENSDLVKMASEPTKEHVYHVDSYDDLLDLQVPLVGSVCSRVLKRYSTIEPALTSPANVRVTHVTEATVTVEWEEREPDAVTGYQVTYDGENQVVHRTMAKNDRYLDITGLHPGYFYSISIFTTGYRKNSPVVNVNATTALPAPRRIETAQVTDSSALISWTAGSQQAIGYNIMVFLRRSGDPISSLSTEGNATSMTIEHLLPGNEYLLHVTARYPNGKQSEPSQVNVDTVMAAPSHVNVYDVSETSLFVEWSRVMTRHGSDFDNYDSATDGTADNPVTYEVEIAETGNGVLHSITFDPREPPINDDVVTDNVIDSDVISARFRNLVPGIEYTISVQAVEYSRNLRSPAVETRVRTLPGSLQLDLVMMVEASPHLSDREMALVRSFLSSLVRAYGQSGTQSRIGAMILSNPPRSLFELDDSADSDVMLRKVNSIKKTFGTQTLTEDIFLDALRGAFLHSRPGVPKIMLLLNTNQHHTNILPRIRLLTDMGIIPIVVQMMSSDPRPSEVERQYSVGSFDSLYLVLPRLVGDFNKIASNPPEQIRNERKLIPSQFQVHNLTSKTAILAWTKPQVEPRLYRIRVSSDGHDVITDELPQVDVGIILNDLRPSASYHVILEAVGRNANAYSELGFVTLPGIDVGETPVKLESFDNLNAFLNKLQDETNPSYSTETTATASSSTTTSSTTTTFSTLATTSNLNILDSGLSLQPTGSDVNLATISPVAQPEHEVQDDNLLVKPSLRDPRVSATTVNAASNVTSRPNLITGHHDVDKVEADVGFNDNPQDGSDTGFNGEVPLSSNNFQDLDFSHDSELDEEEEAISRRDITDEEERSNEYSAPASSGGTITASAVFPKDEAFVNLISAHFTKITDMSLKLSWHPYTGAGKRIRYKVLVERQGNDNLYTHFRKKLVERGSTEQNFAKLEPATFYRFTIQAVVKGRGARIITLAILEQKTKVQHPILNEVTFTNTTSAKLTWKTFRPPAPEYHILVREDFESGRVAALKTVLQATLRGVTFITGLEPGRDYLASVEAVYKNDSSDASSVRFTTRPQPPVNLAISREQGTLYRITWQHPPGGRTKYQFRYKIIGSSRGEETMDLNSETNSYDVRVEDNSRIFIFAATYKDLLKSKTVKINMKTRPEREGRPEVEVEIEEEQPEDEDDEIGSNDVPEIGSDEPSNDLDPDIKPLPPVNLAVMEQQGITHRISWQHPEGVRSGYKLRYKIVGASAGADTVTLPRDATNYDVDIKENSRIFVYANTLNCELSSDTRKTNIKIKPPREVPPAGDVPIFNTRPLPPVNLAISREDGMTYRVTWQHPQGDRTGYKFRYRIVGVTRDAQTRSLNAESTSFTVDVADYSRLFLYGNTVKDPLKSTTVRLDIKTRPERDGRPIVDREEIDNEEEDVDREPDTRPLPPVNLSIRRERGTQYDISWKHPAGLRTGYRFRYKVVGATKASKLREFPRDTTNFKVNIEDNSRIFVYGNTLKGKKCSILQQQNGCGPITQVKVHALLVYIELQEA</sequence>
<proteinExistence type="predicted"/>
<dbReference type="EMBL" id="CAWYQH010000119">
    <property type="protein sequence ID" value="CAK8691378.1"/>
    <property type="molecule type" value="Genomic_DNA"/>
</dbReference>
<feature type="domain" description="Fibronectin type-III" evidence="6">
    <location>
        <begin position="674"/>
        <end position="761"/>
    </location>
</feature>
<accession>A0ABP0GJ06</accession>
<evidence type="ECO:0000313" key="8">
    <source>
        <dbReference type="Proteomes" id="UP001642483"/>
    </source>
</evidence>
<feature type="signal peptide" evidence="4">
    <location>
        <begin position="1"/>
        <end position="21"/>
    </location>
</feature>
<reference evidence="7 8" key="1">
    <citation type="submission" date="2024-02" db="EMBL/GenBank/DDBJ databases">
        <authorList>
            <person name="Daric V."/>
            <person name="Darras S."/>
        </authorList>
    </citation>
    <scope>NUCLEOTIDE SEQUENCE [LARGE SCALE GENOMIC DNA]</scope>
</reference>
<keyword evidence="4" id="KW-0732">Signal</keyword>
<evidence type="ECO:0000313" key="7">
    <source>
        <dbReference type="EMBL" id="CAK8691378.1"/>
    </source>
</evidence>
<feature type="region of interest" description="Disordered" evidence="3">
    <location>
        <begin position="1393"/>
        <end position="1460"/>
    </location>
</feature>
<feature type="domain" description="VWFA" evidence="5">
    <location>
        <begin position="483"/>
        <end position="657"/>
    </location>
</feature>
<feature type="compositionally biased region" description="Low complexity" evidence="3">
    <location>
        <begin position="1284"/>
        <end position="1303"/>
    </location>
</feature>
<dbReference type="SMART" id="SM00327">
    <property type="entry name" value="VWA"/>
    <property type="match status" value="3"/>
</dbReference>
<feature type="domain" description="VWFA" evidence="5">
    <location>
        <begin position="200"/>
        <end position="379"/>
    </location>
</feature>
<feature type="compositionally biased region" description="Acidic residues" evidence="3">
    <location>
        <begin position="2006"/>
        <end position="2017"/>
    </location>
</feature>
<name>A0ABP0GJ06_CLALP</name>
<feature type="domain" description="Fibronectin type-III" evidence="6">
    <location>
        <begin position="1570"/>
        <end position="1667"/>
    </location>
</feature>
<dbReference type="Proteomes" id="UP001642483">
    <property type="component" value="Unassembled WGS sequence"/>
</dbReference>
<comment type="caution">
    <text evidence="7">The sequence shown here is derived from an EMBL/GenBank/DDBJ whole genome shotgun (WGS) entry which is preliminary data.</text>
</comment>
<feature type="domain" description="VWFA" evidence="5">
    <location>
        <begin position="983"/>
        <end position="1115"/>
    </location>
</feature>
<feature type="region of interest" description="Disordered" evidence="3">
    <location>
        <begin position="1750"/>
        <end position="1800"/>
    </location>
</feature>
<evidence type="ECO:0000256" key="4">
    <source>
        <dbReference type="SAM" id="SignalP"/>
    </source>
</evidence>
<feature type="chain" id="PRO_5045115939" description="Collagen alpha-1(XII) chain" evidence="4">
    <location>
        <begin position="22"/>
        <end position="2129"/>
    </location>
</feature>